<feature type="active site" evidence="9">
    <location>
        <position position="65"/>
    </location>
</feature>
<comment type="similarity">
    <text evidence="2">Belongs to the ribonuclease III family.</text>
</comment>
<dbReference type="EC" id="3.1.26.3" evidence="9"/>
<evidence type="ECO:0000256" key="3">
    <source>
        <dbReference type="ARBA" id="ARBA00022552"/>
    </source>
</evidence>
<dbReference type="OrthoDB" id="9805026at2"/>
<dbReference type="Proteomes" id="UP000278422">
    <property type="component" value="Unassembled WGS sequence"/>
</dbReference>
<keyword evidence="15" id="KW-1185">Reference proteome</keyword>
<dbReference type="GO" id="GO:0004525">
    <property type="term" value="F:ribonuclease III activity"/>
    <property type="evidence" value="ECO:0007669"/>
    <property type="project" value="UniProtKB-UniRule"/>
</dbReference>
<reference evidence="14 15" key="1">
    <citation type="submission" date="2018-01" db="EMBL/GenBank/DDBJ databases">
        <title>Twenty Corynebacterium bovis Genomes.</title>
        <authorList>
            <person name="Gulvik C.A."/>
        </authorList>
    </citation>
    <scope>NUCLEOTIDE SEQUENCE [LARGE SCALE GENOMIC DNA]</scope>
    <source>
        <strain evidence="13 15">16-2004</strain>
        <strain evidence="12 14">F6900</strain>
    </source>
</reference>
<dbReference type="RefSeq" id="WP_010264355.1">
    <property type="nucleotide sequence ID" value="NZ_CP066067.1"/>
</dbReference>
<dbReference type="GO" id="GO:0046872">
    <property type="term" value="F:metal ion binding"/>
    <property type="evidence" value="ECO:0007669"/>
    <property type="project" value="UniProtKB-KW"/>
</dbReference>
<dbReference type="HAMAP" id="MF_00104">
    <property type="entry name" value="RNase_III"/>
    <property type="match status" value="1"/>
</dbReference>
<comment type="cofactor">
    <cofactor evidence="9">
        <name>Mg(2+)</name>
        <dbReference type="ChEBI" id="CHEBI:18420"/>
    </cofactor>
</comment>
<dbReference type="EMBL" id="PQNK01000001">
    <property type="protein sequence ID" value="RRO87873.1"/>
    <property type="molecule type" value="Genomic_DNA"/>
</dbReference>
<dbReference type="InterPro" id="IPR011907">
    <property type="entry name" value="RNase_III"/>
</dbReference>
<evidence type="ECO:0000256" key="6">
    <source>
        <dbReference type="ARBA" id="ARBA00022759"/>
    </source>
</evidence>
<dbReference type="GeneID" id="60807627"/>
<dbReference type="GO" id="GO:0006364">
    <property type="term" value="P:rRNA processing"/>
    <property type="evidence" value="ECO:0007669"/>
    <property type="project" value="UniProtKB-UniRule"/>
</dbReference>
<feature type="binding site" evidence="9">
    <location>
        <position position="61"/>
    </location>
    <ligand>
        <name>Mg(2+)</name>
        <dbReference type="ChEBI" id="CHEBI:18420"/>
    </ligand>
</feature>
<dbReference type="GO" id="GO:0006397">
    <property type="term" value="P:mRNA processing"/>
    <property type="evidence" value="ECO:0007669"/>
    <property type="project" value="UniProtKB-UniRule"/>
</dbReference>
<evidence type="ECO:0000256" key="4">
    <source>
        <dbReference type="ARBA" id="ARBA00022664"/>
    </source>
</evidence>
<keyword evidence="9" id="KW-0963">Cytoplasm</keyword>
<evidence type="ECO:0000256" key="8">
    <source>
        <dbReference type="ARBA" id="ARBA00022884"/>
    </source>
</evidence>
<dbReference type="CDD" id="cd10845">
    <property type="entry name" value="DSRM_RNAse_III_family"/>
    <property type="match status" value="1"/>
</dbReference>
<keyword evidence="5 9" id="KW-0540">Nuclease</keyword>
<dbReference type="Pfam" id="PF00035">
    <property type="entry name" value="dsrm"/>
    <property type="match status" value="1"/>
</dbReference>
<gene>
    <name evidence="9" type="primary">rnc</name>
    <name evidence="13" type="ORF">CXF42_04645</name>
    <name evidence="12" type="ORF">CXF48_00390</name>
</gene>
<dbReference type="GO" id="GO:0008033">
    <property type="term" value="P:tRNA processing"/>
    <property type="evidence" value="ECO:0007669"/>
    <property type="project" value="UniProtKB-KW"/>
</dbReference>
<dbReference type="AlphaFoldDB" id="A0A3R8R3G4"/>
<dbReference type="PROSITE" id="PS50137">
    <property type="entry name" value="DS_RBD"/>
    <property type="match status" value="1"/>
</dbReference>
<accession>A0A3R8R3G4</accession>
<comment type="catalytic activity">
    <reaction evidence="1 9">
        <text>Endonucleolytic cleavage to 5'-phosphomonoester.</text>
        <dbReference type="EC" id="3.1.26.3"/>
    </reaction>
</comment>
<dbReference type="Pfam" id="PF14622">
    <property type="entry name" value="Ribonucleas_3_3"/>
    <property type="match status" value="1"/>
</dbReference>
<dbReference type="InterPro" id="IPR000999">
    <property type="entry name" value="RNase_III_dom"/>
</dbReference>
<keyword evidence="9" id="KW-0699">rRNA-binding</keyword>
<feature type="binding site" evidence="9">
    <location>
        <position position="134"/>
    </location>
    <ligand>
        <name>Mg(2+)</name>
        <dbReference type="ChEBI" id="CHEBI:18420"/>
    </ligand>
</feature>
<feature type="domain" description="RNase III" evidence="11">
    <location>
        <begin position="36"/>
        <end position="148"/>
    </location>
</feature>
<dbReference type="GO" id="GO:0003725">
    <property type="term" value="F:double-stranded RNA binding"/>
    <property type="evidence" value="ECO:0007669"/>
    <property type="project" value="TreeGrafter"/>
</dbReference>
<evidence type="ECO:0000313" key="12">
    <source>
        <dbReference type="EMBL" id="RRO87873.1"/>
    </source>
</evidence>
<evidence type="ECO:0000259" key="10">
    <source>
        <dbReference type="PROSITE" id="PS50137"/>
    </source>
</evidence>
<comment type="subunit">
    <text evidence="9">Homodimer.</text>
</comment>
<evidence type="ECO:0000259" key="11">
    <source>
        <dbReference type="PROSITE" id="PS50142"/>
    </source>
</evidence>
<evidence type="ECO:0000256" key="1">
    <source>
        <dbReference type="ARBA" id="ARBA00000109"/>
    </source>
</evidence>
<dbReference type="PANTHER" id="PTHR11207">
    <property type="entry name" value="RIBONUCLEASE III"/>
    <property type="match status" value="1"/>
</dbReference>
<keyword evidence="8 9" id="KW-0694">RNA-binding</keyword>
<sequence length="246" mass="26754">MGRKRRLTGEKALDAAYSRTDHAPLLESWGVTLSDDILRLALTHRSFANENGNLPNNERLEFLGDAVLGVCVAEQLYTQFPDRSESDISKMRSGVVNMYALADVARELDMGRYILLGRGEMLTGGEDKHSILADTVEAMLGAIYLELGFPVARGTVLRIFSERITRAPSVGLTMDWKTVLLENLSGRHLGEPVYETAVEGPAHDQTFSATVTVGDRVMGSGTGHTKKEAEHHAAREAVASIEATGA</sequence>
<evidence type="ECO:0000313" key="14">
    <source>
        <dbReference type="Proteomes" id="UP000276526"/>
    </source>
</evidence>
<dbReference type="InterPro" id="IPR036389">
    <property type="entry name" value="RNase_III_sf"/>
</dbReference>
<dbReference type="Gene3D" id="1.10.1520.10">
    <property type="entry name" value="Ribonuclease III domain"/>
    <property type="match status" value="1"/>
</dbReference>
<dbReference type="GO" id="GO:0010468">
    <property type="term" value="P:regulation of gene expression"/>
    <property type="evidence" value="ECO:0007669"/>
    <property type="project" value="TreeGrafter"/>
</dbReference>
<evidence type="ECO:0000313" key="15">
    <source>
        <dbReference type="Proteomes" id="UP000278422"/>
    </source>
</evidence>
<dbReference type="InterPro" id="IPR014720">
    <property type="entry name" value="dsRBD_dom"/>
</dbReference>
<keyword evidence="9" id="KW-0479">Metal-binding</keyword>
<dbReference type="GO" id="GO:0005737">
    <property type="term" value="C:cytoplasm"/>
    <property type="evidence" value="ECO:0007669"/>
    <property type="project" value="UniProtKB-SubCell"/>
</dbReference>
<evidence type="ECO:0000256" key="2">
    <source>
        <dbReference type="ARBA" id="ARBA00010183"/>
    </source>
</evidence>
<keyword evidence="7 9" id="KW-0378">Hydrolase</keyword>
<keyword evidence="9" id="KW-0460">Magnesium</keyword>
<dbReference type="Gene3D" id="3.30.160.20">
    <property type="match status" value="1"/>
</dbReference>
<dbReference type="GO" id="GO:0019843">
    <property type="term" value="F:rRNA binding"/>
    <property type="evidence" value="ECO:0007669"/>
    <property type="project" value="UniProtKB-KW"/>
</dbReference>
<dbReference type="SMART" id="SM00535">
    <property type="entry name" value="RIBOc"/>
    <property type="match status" value="1"/>
</dbReference>
<dbReference type="PROSITE" id="PS00517">
    <property type="entry name" value="RNASE_3_1"/>
    <property type="match status" value="1"/>
</dbReference>
<protein>
    <recommendedName>
        <fullName evidence="9">Ribonuclease 3</fullName>
        <ecNumber evidence="9">3.1.26.3</ecNumber>
    </recommendedName>
    <alternativeName>
        <fullName evidence="9">Ribonuclease III</fullName>
        <shortName evidence="9">RNase III</shortName>
    </alternativeName>
</protein>
<dbReference type="PANTHER" id="PTHR11207:SF0">
    <property type="entry name" value="RIBONUCLEASE 3"/>
    <property type="match status" value="1"/>
</dbReference>
<dbReference type="NCBIfam" id="TIGR02191">
    <property type="entry name" value="RNaseIII"/>
    <property type="match status" value="1"/>
</dbReference>
<evidence type="ECO:0000256" key="9">
    <source>
        <dbReference type="HAMAP-Rule" id="MF_00104"/>
    </source>
</evidence>
<evidence type="ECO:0000256" key="5">
    <source>
        <dbReference type="ARBA" id="ARBA00022722"/>
    </source>
</evidence>
<dbReference type="CDD" id="cd00593">
    <property type="entry name" value="RIBOc"/>
    <property type="match status" value="1"/>
</dbReference>
<keyword evidence="3 9" id="KW-0698">rRNA processing</keyword>
<keyword evidence="9" id="KW-0819">tRNA processing</keyword>
<feature type="active site" evidence="9">
    <location>
        <position position="137"/>
    </location>
</feature>
<organism evidence="12 14">
    <name type="scientific">Corynebacterium bovis</name>
    <dbReference type="NCBI Taxonomy" id="36808"/>
    <lineage>
        <taxon>Bacteria</taxon>
        <taxon>Bacillati</taxon>
        <taxon>Actinomycetota</taxon>
        <taxon>Actinomycetes</taxon>
        <taxon>Mycobacteriales</taxon>
        <taxon>Corynebacteriaceae</taxon>
        <taxon>Corynebacterium</taxon>
    </lineage>
</organism>
<dbReference type="PROSITE" id="PS50142">
    <property type="entry name" value="RNASE_3_2"/>
    <property type="match status" value="1"/>
</dbReference>
<dbReference type="SUPFAM" id="SSF54768">
    <property type="entry name" value="dsRNA-binding domain-like"/>
    <property type="match status" value="1"/>
</dbReference>
<comment type="caution">
    <text evidence="12">The sequence shown here is derived from an EMBL/GenBank/DDBJ whole genome shotgun (WGS) entry which is preliminary data.</text>
</comment>
<evidence type="ECO:0000313" key="13">
    <source>
        <dbReference type="EMBL" id="RRQ04395.1"/>
    </source>
</evidence>
<dbReference type="FunFam" id="1.10.1520.10:FF:000001">
    <property type="entry name" value="Ribonuclease 3"/>
    <property type="match status" value="1"/>
</dbReference>
<dbReference type="SMART" id="SM00358">
    <property type="entry name" value="DSRM"/>
    <property type="match status" value="1"/>
</dbReference>
<dbReference type="Proteomes" id="UP000276526">
    <property type="component" value="Unassembled WGS sequence"/>
</dbReference>
<evidence type="ECO:0000256" key="7">
    <source>
        <dbReference type="ARBA" id="ARBA00022801"/>
    </source>
</evidence>
<feature type="domain" description="DRBM" evidence="10">
    <location>
        <begin position="175"/>
        <end position="243"/>
    </location>
</feature>
<dbReference type="EMBL" id="PQNQ01000009">
    <property type="protein sequence ID" value="RRQ04395.1"/>
    <property type="molecule type" value="Genomic_DNA"/>
</dbReference>
<dbReference type="SUPFAM" id="SSF69065">
    <property type="entry name" value="RNase III domain-like"/>
    <property type="match status" value="1"/>
</dbReference>
<feature type="binding site" evidence="9">
    <location>
        <position position="137"/>
    </location>
    <ligand>
        <name>Mg(2+)</name>
        <dbReference type="ChEBI" id="CHEBI:18420"/>
    </ligand>
</feature>
<proteinExistence type="inferred from homology"/>
<keyword evidence="6 9" id="KW-0255">Endonuclease</keyword>
<name>A0A3R8R3G4_9CORY</name>
<keyword evidence="4 9" id="KW-0507">mRNA processing</keyword>
<comment type="subcellular location">
    <subcellularLocation>
        <location evidence="9">Cytoplasm</location>
    </subcellularLocation>
</comment>
<comment type="function">
    <text evidence="9">Digests double-stranded RNA. Involved in the processing of primary rRNA transcript to yield the immediate precursors to the large and small rRNAs (23S and 16S). Processes some mRNAs, and tRNAs when they are encoded in the rRNA operon. Processes pre-crRNA and tracrRNA of type II CRISPR loci if present in the organism.</text>
</comment>